<proteinExistence type="predicted"/>
<evidence type="ECO:0000313" key="1">
    <source>
        <dbReference type="EMBL" id="KAF0696491.1"/>
    </source>
</evidence>
<dbReference type="OrthoDB" id="9886994at2759"/>
<feature type="non-terminal residue" evidence="1">
    <location>
        <position position="461"/>
    </location>
</feature>
<keyword evidence="1" id="KW-0436">Ligase</keyword>
<dbReference type="GO" id="GO:0016874">
    <property type="term" value="F:ligase activity"/>
    <property type="evidence" value="ECO:0007669"/>
    <property type="project" value="UniProtKB-KW"/>
</dbReference>
<dbReference type="EMBL" id="VUJU01015158">
    <property type="protein sequence ID" value="KAF0696491.1"/>
    <property type="molecule type" value="Genomic_DNA"/>
</dbReference>
<sequence>MTNIQYNVLKTSTASIIHQPTNCISDNEPPECWDLKQIKYFCEEYPWIYFKNKKLGCKLCLKVNLNIEKKPESHVRVSSEWTQCTIAPSGDTIAKQQASLRKKISKHKGSQPHITAESIIERSKQETFELQVLKTTKLQFETTEKIFRTAYFIAKNQRPYVDMPKLVDLQVLNGISMGRVLQSDKSCATIIDHIANEMRIKMCKDIIENNRKLCIIVDESTTLSKKTMLVICLRCAIGDAFEVSTFFFDIVELNCTTAESIKTAILDNLFKYNINLGFLKNNLVGFVSDGASTMLGRKAGVGALLLNHFPDLIVWHCCNHRLELAVSDTLKEVNGVNHFQCFFEKLYSLYHQSPKNMRELKECAESLEQRILKIGKIFTIRWVASSYRTVRAVWNNFAVLHKHFLEASLDNTRDTKERSKYAGLNKMLTSNEFILNLGILLDALHELSDLSCQLQNRDLSL</sequence>
<dbReference type="Proteomes" id="UP000478052">
    <property type="component" value="Unassembled WGS sequence"/>
</dbReference>
<reference evidence="1 2" key="1">
    <citation type="submission" date="2019-08" db="EMBL/GenBank/DDBJ databases">
        <title>Whole genome of Aphis craccivora.</title>
        <authorList>
            <person name="Voronova N.V."/>
            <person name="Shulinski R.S."/>
            <person name="Bandarenka Y.V."/>
            <person name="Zhorov D.G."/>
            <person name="Warner D."/>
        </authorList>
    </citation>
    <scope>NUCLEOTIDE SEQUENCE [LARGE SCALE GENOMIC DNA]</scope>
    <source>
        <strain evidence="1">180601</strain>
        <tissue evidence="1">Whole Body</tissue>
    </source>
</reference>
<comment type="caution">
    <text evidence="1">The sequence shown here is derived from an EMBL/GenBank/DDBJ whole genome shotgun (WGS) entry which is preliminary data.</text>
</comment>
<dbReference type="PANTHER" id="PTHR46880">
    <property type="entry name" value="RAS-ASSOCIATING DOMAIN-CONTAINING PROTEIN"/>
    <property type="match status" value="1"/>
</dbReference>
<dbReference type="AlphaFoldDB" id="A0A6G0VLB5"/>
<gene>
    <name evidence="1" type="ORF">FWK35_00037520</name>
</gene>
<keyword evidence="2" id="KW-1185">Reference proteome</keyword>
<organism evidence="1 2">
    <name type="scientific">Aphis craccivora</name>
    <name type="common">Cowpea aphid</name>
    <dbReference type="NCBI Taxonomy" id="307492"/>
    <lineage>
        <taxon>Eukaryota</taxon>
        <taxon>Metazoa</taxon>
        <taxon>Ecdysozoa</taxon>
        <taxon>Arthropoda</taxon>
        <taxon>Hexapoda</taxon>
        <taxon>Insecta</taxon>
        <taxon>Pterygota</taxon>
        <taxon>Neoptera</taxon>
        <taxon>Paraneoptera</taxon>
        <taxon>Hemiptera</taxon>
        <taxon>Sternorrhyncha</taxon>
        <taxon>Aphidomorpha</taxon>
        <taxon>Aphidoidea</taxon>
        <taxon>Aphididae</taxon>
        <taxon>Aphidini</taxon>
        <taxon>Aphis</taxon>
        <taxon>Aphis</taxon>
    </lineage>
</organism>
<name>A0A6G0VLB5_APHCR</name>
<dbReference type="PANTHER" id="PTHR46880:SF8">
    <property type="entry name" value="E3 SUMO-PROTEIN LIGASE KIAA1586"/>
    <property type="match status" value="1"/>
</dbReference>
<accession>A0A6G0VLB5</accession>
<evidence type="ECO:0000313" key="2">
    <source>
        <dbReference type="Proteomes" id="UP000478052"/>
    </source>
</evidence>
<protein>
    <submittedName>
        <fullName evidence="1">E3 SUMO-protein ligase KIAA1586-like</fullName>
    </submittedName>
</protein>